<name>A0A1V4DF18_9ENTE</name>
<dbReference type="Proteomes" id="UP000189970">
    <property type="component" value="Unassembled WGS sequence"/>
</dbReference>
<evidence type="ECO:0000313" key="2">
    <source>
        <dbReference type="Proteomes" id="UP000189970"/>
    </source>
</evidence>
<comment type="caution">
    <text evidence="1">The sequence shown here is derived from an EMBL/GenBank/DDBJ whole genome shotgun (WGS) entry which is preliminary data.</text>
</comment>
<evidence type="ECO:0000313" key="1">
    <source>
        <dbReference type="EMBL" id="OPF87087.1"/>
    </source>
</evidence>
<dbReference type="AlphaFoldDB" id="A0A1V4DF18"/>
<gene>
    <name evidence="1" type="ORF">BW731_02135</name>
</gene>
<dbReference type="RefSeq" id="WP_079345291.1">
    <property type="nucleotide sequence ID" value="NZ_MVAB01000001.1"/>
</dbReference>
<accession>A0A1V4DF18</accession>
<keyword evidence="2" id="KW-1185">Reference proteome</keyword>
<protein>
    <submittedName>
        <fullName evidence="1">Uncharacterized protein</fullName>
    </submittedName>
</protein>
<dbReference type="EMBL" id="MVAB01000001">
    <property type="protein sequence ID" value="OPF87087.1"/>
    <property type="molecule type" value="Genomic_DNA"/>
</dbReference>
<sequence>MKLVKKEDGKNYFYYYDNTFEKLEKLTKIYVDSVHEIAENSDVKNLDKETSEKFEKYLKLTSELQLLTEGTEC</sequence>
<reference evidence="1 2" key="1">
    <citation type="submission" date="2017-02" db="EMBL/GenBank/DDBJ databases">
        <title>Vagococcus cremeus sp. nov., isolated from the small intestine of a marten, Martes flavigula.</title>
        <authorList>
            <person name="Tak E.J."/>
            <person name="Bae J.-W."/>
        </authorList>
    </citation>
    <scope>NUCLEOTIDE SEQUENCE [LARGE SCALE GENOMIC DNA]</scope>
    <source>
        <strain evidence="1 2">D7T301</strain>
    </source>
</reference>
<proteinExistence type="predicted"/>
<organism evidence="1 2">
    <name type="scientific">Vagococcus martis</name>
    <dbReference type="NCBI Taxonomy" id="1768210"/>
    <lineage>
        <taxon>Bacteria</taxon>
        <taxon>Bacillati</taxon>
        <taxon>Bacillota</taxon>
        <taxon>Bacilli</taxon>
        <taxon>Lactobacillales</taxon>
        <taxon>Enterococcaceae</taxon>
        <taxon>Vagococcus</taxon>
    </lineage>
</organism>